<evidence type="ECO:0000313" key="3">
    <source>
        <dbReference type="Proteomes" id="UP001595755"/>
    </source>
</evidence>
<protein>
    <submittedName>
        <fullName evidence="2">DUF1266 domain-containing protein</fullName>
    </submittedName>
</protein>
<dbReference type="EMBL" id="JBHSED010000058">
    <property type="protein sequence ID" value="MFC4306312.1"/>
    <property type="molecule type" value="Genomic_DNA"/>
</dbReference>
<evidence type="ECO:0000259" key="1">
    <source>
        <dbReference type="Pfam" id="PF06889"/>
    </source>
</evidence>
<gene>
    <name evidence="2" type="ORF">ACFO1S_23080</name>
</gene>
<keyword evidence="3" id="KW-1185">Reference proteome</keyword>
<dbReference type="Pfam" id="PF06889">
    <property type="entry name" value="DUF1266"/>
    <property type="match status" value="1"/>
</dbReference>
<accession>A0ABV8SHG2</accession>
<dbReference type="Proteomes" id="UP001595755">
    <property type="component" value="Unassembled WGS sequence"/>
</dbReference>
<comment type="caution">
    <text evidence="2">The sequence shown here is derived from an EMBL/GenBank/DDBJ whole genome shotgun (WGS) entry which is preliminary data.</text>
</comment>
<organism evidence="2 3">
    <name type="scientific">Cohnella boryungensis</name>
    <dbReference type="NCBI Taxonomy" id="768479"/>
    <lineage>
        <taxon>Bacteria</taxon>
        <taxon>Bacillati</taxon>
        <taxon>Bacillota</taxon>
        <taxon>Bacilli</taxon>
        <taxon>Bacillales</taxon>
        <taxon>Paenibacillaceae</taxon>
        <taxon>Cohnella</taxon>
    </lineage>
</organism>
<evidence type="ECO:0000313" key="2">
    <source>
        <dbReference type="EMBL" id="MFC4306312.1"/>
    </source>
</evidence>
<reference evidence="3" key="1">
    <citation type="journal article" date="2019" name="Int. J. Syst. Evol. Microbiol.">
        <title>The Global Catalogue of Microorganisms (GCM) 10K type strain sequencing project: providing services to taxonomists for standard genome sequencing and annotation.</title>
        <authorList>
            <consortium name="The Broad Institute Genomics Platform"/>
            <consortium name="The Broad Institute Genome Sequencing Center for Infectious Disease"/>
            <person name="Wu L."/>
            <person name="Ma J."/>
        </authorList>
    </citation>
    <scope>NUCLEOTIDE SEQUENCE [LARGE SCALE GENOMIC DNA]</scope>
    <source>
        <strain evidence="3">CGMCC 4.1641</strain>
    </source>
</reference>
<name>A0ABV8SHG2_9BACL</name>
<feature type="domain" description="DUF1266" evidence="1">
    <location>
        <begin position="52"/>
        <end position="219"/>
    </location>
</feature>
<proteinExistence type="predicted"/>
<dbReference type="InterPro" id="IPR009677">
    <property type="entry name" value="DUF1266"/>
</dbReference>
<sequence>MTSKLVLLSADPAERWCFALGAVLLEMNGIDFEENYAWSDTDADKAMFCSGLKRDWGIENKAGLLEALKGLENDGYQDSFARDRAFLSTLTAADQNRVIQSYANAPAEQRHKELQIVQHYMNRLPAAGIAAWDWGRYSYLCMQGIYLGYVTKEEALELLRPIALRTQQAYSGWREFATAYLVGRQFWWKQLTEESAKEMMGYVQRLLVLPTSPWNTLDWRLPLNA</sequence>
<dbReference type="RefSeq" id="WP_204601619.1">
    <property type="nucleotide sequence ID" value="NZ_JBHSED010000058.1"/>
</dbReference>